<dbReference type="Gene3D" id="3.30.43.10">
    <property type="entry name" value="Uridine Diphospho-n-acetylenolpyruvylglucosamine Reductase, domain 2"/>
    <property type="match status" value="1"/>
</dbReference>
<keyword evidence="1" id="KW-0274">FAD</keyword>
<dbReference type="EMBL" id="WPIK01000008">
    <property type="protein sequence ID" value="MVN21894.1"/>
    <property type="molecule type" value="Genomic_DNA"/>
</dbReference>
<keyword evidence="1" id="KW-0285">Flavoprotein</keyword>
<dbReference type="SMART" id="SM01092">
    <property type="entry name" value="CO_deh_flav_C"/>
    <property type="match status" value="1"/>
</dbReference>
<reference evidence="3 4" key="1">
    <citation type="submission" date="2019-12" db="EMBL/GenBank/DDBJ databases">
        <title>Mucilaginibacter sp. HMF7410 genome sequencing and assembly.</title>
        <authorList>
            <person name="Kang H."/>
            <person name="Cha I."/>
            <person name="Kim H."/>
            <person name="Joh K."/>
        </authorList>
    </citation>
    <scope>NUCLEOTIDE SEQUENCE [LARGE SCALE GENOMIC DNA]</scope>
    <source>
        <strain evidence="3 4">HMF7410</strain>
    </source>
</reference>
<evidence type="ECO:0000256" key="1">
    <source>
        <dbReference type="ARBA" id="ARBA00022827"/>
    </source>
</evidence>
<dbReference type="InterPro" id="IPR016169">
    <property type="entry name" value="FAD-bd_PCMH_sub2"/>
</dbReference>
<evidence type="ECO:0000313" key="4">
    <source>
        <dbReference type="Proteomes" id="UP000462014"/>
    </source>
</evidence>
<dbReference type="InterPro" id="IPR016167">
    <property type="entry name" value="FAD-bd_PCMH_sub1"/>
</dbReference>
<dbReference type="Gene3D" id="3.30.465.10">
    <property type="match status" value="2"/>
</dbReference>
<dbReference type="RefSeq" id="WP_157566634.1">
    <property type="nucleotide sequence ID" value="NZ_WPIK01000008.1"/>
</dbReference>
<dbReference type="PROSITE" id="PS51387">
    <property type="entry name" value="FAD_PCMH"/>
    <property type="match status" value="1"/>
</dbReference>
<dbReference type="GO" id="GO:0016491">
    <property type="term" value="F:oxidoreductase activity"/>
    <property type="evidence" value="ECO:0007669"/>
    <property type="project" value="InterPro"/>
</dbReference>
<dbReference type="Proteomes" id="UP000462014">
    <property type="component" value="Unassembled WGS sequence"/>
</dbReference>
<dbReference type="Pfam" id="PF00941">
    <property type="entry name" value="FAD_binding_5"/>
    <property type="match status" value="1"/>
</dbReference>
<comment type="caution">
    <text evidence="3">The sequence shown here is derived from an EMBL/GenBank/DDBJ whole genome shotgun (WGS) entry which is preliminary data.</text>
</comment>
<dbReference type="GO" id="GO:0071949">
    <property type="term" value="F:FAD binding"/>
    <property type="evidence" value="ECO:0007669"/>
    <property type="project" value="InterPro"/>
</dbReference>
<protein>
    <submittedName>
        <fullName evidence="3">Xanthine dehydrogenase family protein subunit M</fullName>
    </submittedName>
</protein>
<dbReference type="InterPro" id="IPR036318">
    <property type="entry name" value="FAD-bd_PCMH-like_sf"/>
</dbReference>
<name>A0A7K1SX51_9SPHI</name>
<dbReference type="AlphaFoldDB" id="A0A7K1SX51"/>
<dbReference type="Pfam" id="PF03450">
    <property type="entry name" value="CO_deh_flav_C"/>
    <property type="match status" value="1"/>
</dbReference>
<evidence type="ECO:0000259" key="2">
    <source>
        <dbReference type="PROSITE" id="PS51387"/>
    </source>
</evidence>
<organism evidence="3 4">
    <name type="scientific">Mucilaginibacter arboris</name>
    <dbReference type="NCBI Taxonomy" id="2682090"/>
    <lineage>
        <taxon>Bacteria</taxon>
        <taxon>Pseudomonadati</taxon>
        <taxon>Bacteroidota</taxon>
        <taxon>Sphingobacteriia</taxon>
        <taxon>Sphingobacteriales</taxon>
        <taxon>Sphingobacteriaceae</taxon>
        <taxon>Mucilaginibacter</taxon>
    </lineage>
</organism>
<dbReference type="InterPro" id="IPR002346">
    <property type="entry name" value="Mopterin_DH_FAD-bd"/>
</dbReference>
<gene>
    <name evidence="3" type="ORF">GO621_10130</name>
</gene>
<evidence type="ECO:0000313" key="3">
    <source>
        <dbReference type="EMBL" id="MVN21894.1"/>
    </source>
</evidence>
<dbReference type="InterPro" id="IPR051312">
    <property type="entry name" value="Diverse_Substr_Oxidored"/>
</dbReference>
<dbReference type="PANTHER" id="PTHR42659">
    <property type="entry name" value="XANTHINE DEHYDROGENASE SUBUNIT C-RELATED"/>
    <property type="match status" value="1"/>
</dbReference>
<dbReference type="InterPro" id="IPR016166">
    <property type="entry name" value="FAD-bd_PCMH"/>
</dbReference>
<accession>A0A7K1SX51</accession>
<dbReference type="Gene3D" id="3.30.390.50">
    <property type="entry name" value="CO dehydrogenase flavoprotein, C-terminal domain"/>
    <property type="match status" value="1"/>
</dbReference>
<keyword evidence="4" id="KW-1185">Reference proteome</keyword>
<sequence>MEPFKLVRAQNNAAAIAAATSKETKFIAGGTNIIDLMKLYIETPKQLVDITSLNLKQVETQQDGSVKIGALVKNSDLAYHPIITKNYPFLSEALLSGASAQLRNMASVGGNLLQRPRCYYFYDTAFPCNKREPGSGCSALTGFNRNHAVLGTTENCIATHPSDMCVPMAALGATIQVEGAKGTRNIPFDEFYIIPEKIPQYETILKPGELITAVILPHLPFAAKSHYLKVRDRASYEFALTSAAVALDISNGKINASRIALGGVATKPWRSAAAEKVLNGAAANAQTYRAAAEAAMAGAKPHKYNAFKIELAKRTIVRALEAVGGMV</sequence>
<feature type="domain" description="FAD-binding PCMH-type" evidence="2">
    <location>
        <begin position="1"/>
        <end position="221"/>
    </location>
</feature>
<dbReference type="PANTHER" id="PTHR42659:SF1">
    <property type="entry name" value="OXIDOREDUCTASE"/>
    <property type="match status" value="1"/>
</dbReference>
<dbReference type="SUPFAM" id="SSF56176">
    <property type="entry name" value="FAD-binding/transporter-associated domain-like"/>
    <property type="match status" value="1"/>
</dbReference>
<dbReference type="InterPro" id="IPR005107">
    <property type="entry name" value="CO_DH_flav_C"/>
</dbReference>
<dbReference type="SUPFAM" id="SSF55447">
    <property type="entry name" value="CO dehydrogenase flavoprotein C-terminal domain-like"/>
    <property type="match status" value="1"/>
</dbReference>
<proteinExistence type="predicted"/>
<dbReference type="InterPro" id="IPR036683">
    <property type="entry name" value="CO_DH_flav_C_dom_sf"/>
</dbReference>